<keyword evidence="9" id="KW-1185">Reference proteome</keyword>
<dbReference type="PANTHER" id="PTHR48111:SF1">
    <property type="entry name" value="TWO-COMPONENT RESPONSE REGULATOR ORR33"/>
    <property type="match status" value="1"/>
</dbReference>
<dbReference type="SMART" id="SM00448">
    <property type="entry name" value="REC"/>
    <property type="match status" value="1"/>
</dbReference>
<dbReference type="EMBL" id="CAJZAH010000001">
    <property type="protein sequence ID" value="CAG9167167.1"/>
    <property type="molecule type" value="Genomic_DNA"/>
</dbReference>
<evidence type="ECO:0000259" key="7">
    <source>
        <dbReference type="PROSITE" id="PS50110"/>
    </source>
</evidence>
<feature type="modified residue" description="4-aspartylphosphate" evidence="6">
    <location>
        <position position="56"/>
    </location>
</feature>
<proteinExistence type="predicted"/>
<keyword evidence="3" id="KW-0805">Transcription regulation</keyword>
<evidence type="ECO:0000256" key="5">
    <source>
        <dbReference type="ARBA" id="ARBA00023163"/>
    </source>
</evidence>
<organism evidence="8 9">
    <name type="scientific">Cupriavidus respiraculi</name>
    <dbReference type="NCBI Taxonomy" id="195930"/>
    <lineage>
        <taxon>Bacteria</taxon>
        <taxon>Pseudomonadati</taxon>
        <taxon>Pseudomonadota</taxon>
        <taxon>Betaproteobacteria</taxon>
        <taxon>Burkholderiales</taxon>
        <taxon>Burkholderiaceae</taxon>
        <taxon>Cupriavidus</taxon>
    </lineage>
</organism>
<evidence type="ECO:0000313" key="9">
    <source>
        <dbReference type="Proteomes" id="UP000721236"/>
    </source>
</evidence>
<dbReference type="SUPFAM" id="SSF52172">
    <property type="entry name" value="CheY-like"/>
    <property type="match status" value="1"/>
</dbReference>
<evidence type="ECO:0000256" key="2">
    <source>
        <dbReference type="ARBA" id="ARBA00023012"/>
    </source>
</evidence>
<dbReference type="InterPro" id="IPR011006">
    <property type="entry name" value="CheY-like_superfamily"/>
</dbReference>
<dbReference type="Pfam" id="PF00072">
    <property type="entry name" value="Response_reg"/>
    <property type="match status" value="1"/>
</dbReference>
<keyword evidence="5" id="KW-0804">Transcription</keyword>
<keyword evidence="2" id="KW-0902">Two-component regulatory system</keyword>
<dbReference type="Proteomes" id="UP000721236">
    <property type="component" value="Unassembled WGS sequence"/>
</dbReference>
<evidence type="ECO:0000256" key="4">
    <source>
        <dbReference type="ARBA" id="ARBA00023125"/>
    </source>
</evidence>
<dbReference type="PANTHER" id="PTHR48111">
    <property type="entry name" value="REGULATOR OF RPOS"/>
    <property type="match status" value="1"/>
</dbReference>
<name>A0ABM8WIG1_9BURK</name>
<dbReference type="PROSITE" id="PS50110">
    <property type="entry name" value="RESPONSE_REGULATORY"/>
    <property type="match status" value="1"/>
</dbReference>
<comment type="caution">
    <text evidence="8">The sequence shown here is derived from an EMBL/GenBank/DDBJ whole genome shotgun (WGS) entry which is preliminary data.</text>
</comment>
<evidence type="ECO:0000256" key="6">
    <source>
        <dbReference type="PROSITE-ProRule" id="PRU00169"/>
    </source>
</evidence>
<evidence type="ECO:0000256" key="1">
    <source>
        <dbReference type="ARBA" id="ARBA00022553"/>
    </source>
</evidence>
<reference evidence="8 9" key="1">
    <citation type="submission" date="2021-08" db="EMBL/GenBank/DDBJ databases">
        <authorList>
            <person name="Peeters C."/>
        </authorList>
    </citation>
    <scope>NUCLEOTIDE SEQUENCE [LARGE SCALE GENOMIC DNA]</scope>
    <source>
        <strain evidence="8 9">LMG 21510</strain>
    </source>
</reference>
<dbReference type="InterPro" id="IPR001789">
    <property type="entry name" value="Sig_transdc_resp-reg_receiver"/>
</dbReference>
<keyword evidence="1 6" id="KW-0597">Phosphoprotein</keyword>
<dbReference type="RefSeq" id="WP_222206567.1">
    <property type="nucleotide sequence ID" value="NZ_CAJZAH010000001.1"/>
</dbReference>
<protein>
    <submittedName>
        <fullName evidence="8">Chemotaxis protein CheY</fullName>
    </submittedName>
</protein>
<gene>
    <name evidence="8" type="primary">cheY_1</name>
    <name evidence="8" type="ORF">LMG21510_00674</name>
</gene>
<dbReference type="Gene3D" id="3.40.50.2300">
    <property type="match status" value="1"/>
</dbReference>
<evidence type="ECO:0000256" key="3">
    <source>
        <dbReference type="ARBA" id="ARBA00023015"/>
    </source>
</evidence>
<feature type="domain" description="Response regulatory" evidence="7">
    <location>
        <begin position="6"/>
        <end position="123"/>
    </location>
</feature>
<dbReference type="InterPro" id="IPR039420">
    <property type="entry name" value="WalR-like"/>
</dbReference>
<keyword evidence="4" id="KW-0238">DNA-binding</keyword>
<accession>A0ABM8WIG1</accession>
<sequence length="138" mass="15562">MERNIRILVVDDQEAMRRILRAELAELGYENVDTAVDGAWGLVKLREGRYDLVITDWNMPHMDGLSMLKAIRKEYSRQQLPVLMVTAEARRQNIVAAAVAGADGYIVKPFSLATLESKIAKILERREAGKTEDDTAFV</sequence>
<evidence type="ECO:0000313" key="8">
    <source>
        <dbReference type="EMBL" id="CAG9167167.1"/>
    </source>
</evidence>